<organism evidence="2 3">
    <name type="scientific">Linnemannia elongata AG-77</name>
    <dbReference type="NCBI Taxonomy" id="1314771"/>
    <lineage>
        <taxon>Eukaryota</taxon>
        <taxon>Fungi</taxon>
        <taxon>Fungi incertae sedis</taxon>
        <taxon>Mucoromycota</taxon>
        <taxon>Mortierellomycotina</taxon>
        <taxon>Mortierellomycetes</taxon>
        <taxon>Mortierellales</taxon>
        <taxon>Mortierellaceae</taxon>
        <taxon>Linnemannia</taxon>
    </lineage>
</organism>
<feature type="region of interest" description="Disordered" evidence="1">
    <location>
        <begin position="288"/>
        <end position="329"/>
    </location>
</feature>
<dbReference type="Gene3D" id="3.80.10.10">
    <property type="entry name" value="Ribonuclease Inhibitor"/>
    <property type="match status" value="1"/>
</dbReference>
<dbReference type="Proteomes" id="UP000078512">
    <property type="component" value="Unassembled WGS sequence"/>
</dbReference>
<evidence type="ECO:0000313" key="2">
    <source>
        <dbReference type="EMBL" id="OAQ25522.1"/>
    </source>
</evidence>
<gene>
    <name evidence="2" type="ORF">K457DRAFT_22986</name>
</gene>
<proteinExistence type="predicted"/>
<accession>A0A197JJY3</accession>
<sequence>MQPTSAMTRFFELPELVGHLAHHHLGQKSISRLMRTSRQLHSFCTPALYYNIYAVYIPGKKNLFASKESIDAFARNVNLVRDLDMSLMDMVYYVNCVFVYQDQSSAWILPPVDGIVTREHEALERERMRLSRRPRWLAPPDSQICTLFPIPPMTLLTKLDLYLCFQPFPSSSDRCPYSLPSSMDPRATLTQTCWLLSSNPHILELRLANLLIKDRRDIRLLSRAIFGLKRLQEAEVDLISWDEDRAGRDLRATRGLALAVFFACSPALRRLYFEELVNDDYWEEEVTEEYRRNGQEQPLSWETSEDNDDDDDGDDVDGDENKDELAVPRLRKEPMAHLTSLQLGCLKAQDLSEVEFQSVLAHCPNLTTILVPPIQSIQHPQQLAQEIAQQLCPKLTNIEMASFFGDNSASCELVFRIFEALPEHQVQRFHCREQSSLVSVLTSDDAGSMFRRQSATLREIVLAGCRNFDSRAIQTILVECWALELLEVQSGPLEGNNHQQQQPTLCINLDDAIESPWGCMRIQNLNLTIAIPDEPLHRSKELGLVPYYNRPPPTTLSPAETAQFQSLEALYRQLGALTKLQSLELKAIFYDPAGARAISTNFRLNSFPGMLNLKNEETGRPGYLHLLRGLTKLRRLFGSISATNEETKATIGMEEVKWMDKHWPTLVKADFFTNRDGNLSKPFLWFLEQRHSNKKILQLVTRV</sequence>
<feature type="compositionally biased region" description="Acidic residues" evidence="1">
    <location>
        <begin position="303"/>
        <end position="322"/>
    </location>
</feature>
<dbReference type="EMBL" id="KV442077">
    <property type="protein sequence ID" value="OAQ25522.1"/>
    <property type="molecule type" value="Genomic_DNA"/>
</dbReference>
<dbReference type="SUPFAM" id="SSF52047">
    <property type="entry name" value="RNI-like"/>
    <property type="match status" value="1"/>
</dbReference>
<dbReference type="OrthoDB" id="2377186at2759"/>
<evidence type="ECO:0000256" key="1">
    <source>
        <dbReference type="SAM" id="MobiDB-lite"/>
    </source>
</evidence>
<evidence type="ECO:0008006" key="4">
    <source>
        <dbReference type="Google" id="ProtNLM"/>
    </source>
</evidence>
<dbReference type="InterPro" id="IPR032675">
    <property type="entry name" value="LRR_dom_sf"/>
</dbReference>
<protein>
    <recommendedName>
        <fullName evidence="4">F-box domain-containing protein</fullName>
    </recommendedName>
</protein>
<evidence type="ECO:0000313" key="3">
    <source>
        <dbReference type="Proteomes" id="UP000078512"/>
    </source>
</evidence>
<name>A0A197JJY3_9FUNG</name>
<reference evidence="2 3" key="1">
    <citation type="submission" date="2016-05" db="EMBL/GenBank/DDBJ databases">
        <title>Genome sequencing reveals origins of a unique bacterial endosymbiosis in the earliest lineages of terrestrial Fungi.</title>
        <authorList>
            <consortium name="DOE Joint Genome Institute"/>
            <person name="Uehling J."/>
            <person name="Gryganskyi A."/>
            <person name="Hameed K."/>
            <person name="Tschaplinski T."/>
            <person name="Misztal P."/>
            <person name="Wu S."/>
            <person name="Desiro A."/>
            <person name="Vande Pol N."/>
            <person name="Du Z.-Y."/>
            <person name="Zienkiewicz A."/>
            <person name="Zienkiewicz K."/>
            <person name="Morin E."/>
            <person name="Tisserant E."/>
            <person name="Splivallo R."/>
            <person name="Hainaut M."/>
            <person name="Henrissat B."/>
            <person name="Ohm R."/>
            <person name="Kuo A."/>
            <person name="Yan J."/>
            <person name="Lipzen A."/>
            <person name="Nolan M."/>
            <person name="Labutti K."/>
            <person name="Barry K."/>
            <person name="Goldstein A."/>
            <person name="Labbe J."/>
            <person name="Schadt C."/>
            <person name="Tuskan G."/>
            <person name="Grigoriev I."/>
            <person name="Martin F."/>
            <person name="Vilgalys R."/>
            <person name="Bonito G."/>
        </authorList>
    </citation>
    <scope>NUCLEOTIDE SEQUENCE [LARGE SCALE GENOMIC DNA]</scope>
    <source>
        <strain evidence="2 3">AG-77</strain>
    </source>
</reference>
<dbReference type="AlphaFoldDB" id="A0A197JJY3"/>
<keyword evidence="3" id="KW-1185">Reference proteome</keyword>